<dbReference type="EMBL" id="JAMPKX010000016">
    <property type="protein sequence ID" value="MEP0949918.1"/>
    <property type="molecule type" value="Genomic_DNA"/>
</dbReference>
<accession>A0ABV0KAY5</accession>
<feature type="domain" description="DUF5615" evidence="1">
    <location>
        <begin position="3"/>
        <end position="86"/>
    </location>
</feature>
<dbReference type="Proteomes" id="UP001482513">
    <property type="component" value="Unassembled WGS sequence"/>
</dbReference>
<evidence type="ECO:0000313" key="3">
    <source>
        <dbReference type="Proteomes" id="UP001482513"/>
    </source>
</evidence>
<reference evidence="2 3" key="1">
    <citation type="submission" date="2022-04" db="EMBL/GenBank/DDBJ databases">
        <title>Positive selection, recombination, and allopatry shape intraspecific diversity of widespread and dominant cyanobacteria.</title>
        <authorList>
            <person name="Wei J."/>
            <person name="Shu W."/>
            <person name="Hu C."/>
        </authorList>
    </citation>
    <scope>NUCLEOTIDE SEQUENCE [LARGE SCALE GENOMIC DNA]</scope>
    <source>
        <strain evidence="2 3">DQ-A4</strain>
    </source>
</reference>
<proteinExistence type="predicted"/>
<gene>
    <name evidence="2" type="ORF">NC992_23800</name>
</gene>
<dbReference type="InterPro" id="IPR041049">
    <property type="entry name" value="DUF5615"/>
</dbReference>
<evidence type="ECO:0000313" key="2">
    <source>
        <dbReference type="EMBL" id="MEP0949918.1"/>
    </source>
</evidence>
<keyword evidence="3" id="KW-1185">Reference proteome</keyword>
<name>A0ABV0KAY5_9CYAN</name>
<protein>
    <submittedName>
        <fullName evidence="2">DUF5615 family PIN-like protein</fullName>
    </submittedName>
</protein>
<sequence>MVRLYADEQFPFPVVQRLRALGYDILTVQEAGQANQRIPDEQVLQFAASQERAVITQNRRDFVKLHNQSSAHAGIVVCSKNLDWDAYTA</sequence>
<dbReference type="Pfam" id="PF18480">
    <property type="entry name" value="DUF5615"/>
    <property type="match status" value="1"/>
</dbReference>
<comment type="caution">
    <text evidence="2">The sequence shown here is derived from an EMBL/GenBank/DDBJ whole genome shotgun (WGS) entry which is preliminary data.</text>
</comment>
<dbReference type="RefSeq" id="WP_190697713.1">
    <property type="nucleotide sequence ID" value="NZ_JAMPKX010000016.1"/>
</dbReference>
<organism evidence="2 3">
    <name type="scientific">Leptolyngbya subtilissima DQ-A4</name>
    <dbReference type="NCBI Taxonomy" id="2933933"/>
    <lineage>
        <taxon>Bacteria</taxon>
        <taxon>Bacillati</taxon>
        <taxon>Cyanobacteriota</taxon>
        <taxon>Cyanophyceae</taxon>
        <taxon>Leptolyngbyales</taxon>
        <taxon>Leptolyngbyaceae</taxon>
        <taxon>Leptolyngbya group</taxon>
        <taxon>Leptolyngbya</taxon>
    </lineage>
</organism>
<evidence type="ECO:0000259" key="1">
    <source>
        <dbReference type="Pfam" id="PF18480"/>
    </source>
</evidence>